<keyword evidence="1" id="KW-0812">Transmembrane</keyword>
<gene>
    <name evidence="2" type="ORF">NO713_02787</name>
</gene>
<evidence type="ECO:0000313" key="2">
    <source>
        <dbReference type="EMBL" id="CAD5954447.1"/>
    </source>
</evidence>
<protein>
    <submittedName>
        <fullName evidence="2">Uncharacterized protein</fullName>
    </submittedName>
</protein>
<evidence type="ECO:0000313" key="3">
    <source>
        <dbReference type="Proteomes" id="UP001153719"/>
    </source>
</evidence>
<proteinExistence type="predicted"/>
<evidence type="ECO:0000256" key="1">
    <source>
        <dbReference type="SAM" id="Phobius"/>
    </source>
</evidence>
<keyword evidence="1" id="KW-1133">Transmembrane helix</keyword>
<accession>A0A9W4CLU2</accession>
<dbReference type="AlphaFoldDB" id="A0A9W4CLU2"/>
<organism evidence="2 3">
    <name type="scientific">Planktothrix pseudagardhii</name>
    <dbReference type="NCBI Taxonomy" id="132604"/>
    <lineage>
        <taxon>Bacteria</taxon>
        <taxon>Bacillati</taxon>
        <taxon>Cyanobacteriota</taxon>
        <taxon>Cyanophyceae</taxon>
        <taxon>Oscillatoriophycideae</taxon>
        <taxon>Oscillatoriales</taxon>
        <taxon>Microcoleaceae</taxon>
        <taxon>Planktothrix</taxon>
    </lineage>
</organism>
<reference evidence="2" key="1">
    <citation type="submission" date="2020-09" db="EMBL/GenBank/DDBJ databases">
        <authorList>
            <person name="Blom J."/>
        </authorList>
    </citation>
    <scope>NUCLEOTIDE SEQUENCE</scope>
    <source>
        <strain evidence="2">No.713</strain>
    </source>
</reference>
<keyword evidence="3" id="KW-1185">Reference proteome</keyword>
<keyword evidence="1" id="KW-0472">Membrane</keyword>
<dbReference type="EMBL" id="LR882967">
    <property type="protein sequence ID" value="CAD5954447.1"/>
    <property type="molecule type" value="Genomic_DNA"/>
</dbReference>
<name>A0A9W4CLU2_9CYAN</name>
<feature type="transmembrane region" description="Helical" evidence="1">
    <location>
        <begin position="107"/>
        <end position="131"/>
    </location>
</feature>
<dbReference type="RefSeq" id="WP_254173987.1">
    <property type="nucleotide sequence ID" value="NZ_LR882967.1"/>
</dbReference>
<dbReference type="Proteomes" id="UP001153719">
    <property type="component" value="Chromosome"/>
</dbReference>
<dbReference type="KEGG" id="ppsu:NO713_02787"/>
<sequence>MQDYDELVQQLLELDEESLEAQLGLQVQEMDSDVRGGSQGLTIDSIDLDVAAKAPISPEVLAAGQQLLKRLNSGLYDLMCNPLGSDPETEKVLDEVINQNYVKAAGMLAPLLVSGLGLAPAIATLIATLVVKKIAKAGSQAICKSWKASLPTEES</sequence>